<feature type="DNA-binding region" description="H-T-H motif" evidence="2">
    <location>
        <begin position="46"/>
        <end position="65"/>
    </location>
</feature>
<dbReference type="GO" id="GO:0003700">
    <property type="term" value="F:DNA-binding transcription factor activity"/>
    <property type="evidence" value="ECO:0007669"/>
    <property type="project" value="TreeGrafter"/>
</dbReference>
<dbReference type="PROSITE" id="PS50977">
    <property type="entry name" value="HTH_TETR_2"/>
    <property type="match status" value="1"/>
</dbReference>
<dbReference type="GO" id="GO:0000976">
    <property type="term" value="F:transcription cis-regulatory region binding"/>
    <property type="evidence" value="ECO:0007669"/>
    <property type="project" value="TreeGrafter"/>
</dbReference>
<accession>A0A6H9WLM7</accession>
<evidence type="ECO:0000256" key="1">
    <source>
        <dbReference type="ARBA" id="ARBA00023125"/>
    </source>
</evidence>
<dbReference type="SUPFAM" id="SSF46689">
    <property type="entry name" value="Homeodomain-like"/>
    <property type="match status" value="1"/>
</dbReference>
<dbReference type="InterPro" id="IPR050109">
    <property type="entry name" value="HTH-type_TetR-like_transc_reg"/>
</dbReference>
<reference evidence="4 5" key="1">
    <citation type="submission" date="2019-09" db="EMBL/GenBank/DDBJ databases">
        <title>Phylogeny of genus Pseudoclavibacter and closely related genus.</title>
        <authorList>
            <person name="Li Y."/>
        </authorList>
    </citation>
    <scope>NUCLEOTIDE SEQUENCE [LARGE SCALE GENOMIC DNA]</scope>
    <source>
        <strain evidence="4 5">EGI 60007</strain>
    </source>
</reference>
<dbReference type="OrthoDB" id="4214267at2"/>
<gene>
    <name evidence="4" type="ORF">F8O04_05680</name>
</gene>
<dbReference type="Gene3D" id="1.10.357.10">
    <property type="entry name" value="Tetracycline Repressor, domain 2"/>
    <property type="match status" value="1"/>
</dbReference>
<dbReference type="InterPro" id="IPR001647">
    <property type="entry name" value="HTH_TetR"/>
</dbReference>
<dbReference type="InterPro" id="IPR036271">
    <property type="entry name" value="Tet_transcr_reg_TetR-rel_C_sf"/>
</dbReference>
<dbReference type="PANTHER" id="PTHR30055:SF200">
    <property type="entry name" value="HTH-TYPE TRANSCRIPTIONAL REPRESSOR BDCR"/>
    <property type="match status" value="1"/>
</dbReference>
<dbReference type="Proteomes" id="UP000431744">
    <property type="component" value="Unassembled WGS sequence"/>
</dbReference>
<evidence type="ECO:0000256" key="2">
    <source>
        <dbReference type="PROSITE-ProRule" id="PRU00335"/>
    </source>
</evidence>
<protein>
    <submittedName>
        <fullName evidence="4">TetR/AcrR family transcriptional regulator</fullName>
    </submittedName>
</protein>
<sequence length="203" mass="22641">MVKDEEGHVLEDPSQDLAVPELTPSARRIVDAATQLFYRHGIHAVGVDTIARESGVTKRTLYDRFGSKDNLVAVYLRARHHTWWSRFQRRLDAAPPPRVLALFDSYAEDAAPSGRGCGFLNAAGELPHDHPAYAVITAHKRAVEHCVYDLIHTDYPHLEDPRALADEVFLLLEGAIAHQGIDTDRHRLHNARQIAEQHLGAAA</sequence>
<dbReference type="PANTHER" id="PTHR30055">
    <property type="entry name" value="HTH-TYPE TRANSCRIPTIONAL REGULATOR RUTR"/>
    <property type="match status" value="1"/>
</dbReference>
<keyword evidence="1 2" id="KW-0238">DNA-binding</keyword>
<dbReference type="InterPro" id="IPR009057">
    <property type="entry name" value="Homeodomain-like_sf"/>
</dbReference>
<evidence type="ECO:0000313" key="4">
    <source>
        <dbReference type="EMBL" id="KAB1649726.1"/>
    </source>
</evidence>
<comment type="caution">
    <text evidence="4">The sequence shown here is derived from an EMBL/GenBank/DDBJ whole genome shotgun (WGS) entry which is preliminary data.</text>
</comment>
<organism evidence="4 5">
    <name type="scientific">Pseudoclavibacter endophyticus</name>
    <dbReference type="NCBI Taxonomy" id="1778590"/>
    <lineage>
        <taxon>Bacteria</taxon>
        <taxon>Bacillati</taxon>
        <taxon>Actinomycetota</taxon>
        <taxon>Actinomycetes</taxon>
        <taxon>Micrococcales</taxon>
        <taxon>Microbacteriaceae</taxon>
        <taxon>Pseudoclavibacter</taxon>
    </lineage>
</organism>
<evidence type="ECO:0000313" key="5">
    <source>
        <dbReference type="Proteomes" id="UP000431744"/>
    </source>
</evidence>
<keyword evidence="5" id="KW-1185">Reference proteome</keyword>
<dbReference type="EMBL" id="WBJY01000001">
    <property type="protein sequence ID" value="KAB1649726.1"/>
    <property type="molecule type" value="Genomic_DNA"/>
</dbReference>
<dbReference type="PRINTS" id="PR00455">
    <property type="entry name" value="HTHTETR"/>
</dbReference>
<evidence type="ECO:0000259" key="3">
    <source>
        <dbReference type="PROSITE" id="PS50977"/>
    </source>
</evidence>
<proteinExistence type="predicted"/>
<dbReference type="SUPFAM" id="SSF48498">
    <property type="entry name" value="Tetracyclin repressor-like, C-terminal domain"/>
    <property type="match status" value="1"/>
</dbReference>
<feature type="domain" description="HTH tetR-type" evidence="3">
    <location>
        <begin position="23"/>
        <end position="83"/>
    </location>
</feature>
<dbReference type="AlphaFoldDB" id="A0A6H9WLM7"/>
<dbReference type="RefSeq" id="WP_158028312.1">
    <property type="nucleotide sequence ID" value="NZ_BMHG01000001.1"/>
</dbReference>
<dbReference type="Pfam" id="PF00440">
    <property type="entry name" value="TetR_N"/>
    <property type="match status" value="1"/>
</dbReference>
<name>A0A6H9WLM7_9MICO</name>